<proteinExistence type="predicted"/>
<organism evidence="2 3">
    <name type="scientific">Herbaspirillum robiniae</name>
    <dbReference type="NCBI Taxonomy" id="2014887"/>
    <lineage>
        <taxon>Bacteria</taxon>
        <taxon>Pseudomonadati</taxon>
        <taxon>Pseudomonadota</taxon>
        <taxon>Betaproteobacteria</taxon>
        <taxon>Burkholderiales</taxon>
        <taxon>Oxalobacteraceae</taxon>
        <taxon>Herbaspirillum</taxon>
    </lineage>
</organism>
<evidence type="ECO:0000313" key="2">
    <source>
        <dbReference type="EMBL" id="OWY28903.1"/>
    </source>
</evidence>
<feature type="chain" id="PRO_5012015398" evidence="1">
    <location>
        <begin position="24"/>
        <end position="147"/>
    </location>
</feature>
<evidence type="ECO:0000313" key="3">
    <source>
        <dbReference type="Proteomes" id="UP000197596"/>
    </source>
</evidence>
<keyword evidence="1" id="KW-0732">Signal</keyword>
<dbReference type="EMBL" id="NJGU01000006">
    <property type="protein sequence ID" value="OWY28903.1"/>
    <property type="molecule type" value="Genomic_DNA"/>
</dbReference>
<dbReference type="Proteomes" id="UP000197596">
    <property type="component" value="Unassembled WGS sequence"/>
</dbReference>
<accession>A0A246WR70</accession>
<comment type="caution">
    <text evidence="2">The sequence shown here is derived from an EMBL/GenBank/DDBJ whole genome shotgun (WGS) entry which is preliminary data.</text>
</comment>
<protein>
    <submittedName>
        <fullName evidence="2">Uncharacterized protein</fullName>
    </submittedName>
</protein>
<gene>
    <name evidence="2" type="ORF">CEJ42_13130</name>
</gene>
<evidence type="ECO:0000256" key="1">
    <source>
        <dbReference type="SAM" id="SignalP"/>
    </source>
</evidence>
<feature type="signal peptide" evidence="1">
    <location>
        <begin position="1"/>
        <end position="23"/>
    </location>
</feature>
<dbReference type="AlphaFoldDB" id="A0A246WR70"/>
<reference evidence="2 3" key="1">
    <citation type="submission" date="2017-06" db="EMBL/GenBank/DDBJ databases">
        <title>Herbaspirillum phytohormonus sp. nov., isolated from the root nodule of Robinia pseudoacacia in lead-zinc mine.</title>
        <authorList>
            <person name="Fan M."/>
            <person name="Lin Y."/>
        </authorList>
    </citation>
    <scope>NUCLEOTIDE SEQUENCE [LARGE SCALE GENOMIC DNA]</scope>
    <source>
        <strain evidence="2 3">HZ10</strain>
    </source>
</reference>
<sequence>MKGNTMKAIVLAAALSLSMHAQAACLAPVSSTQEVDAVVSAHGGYNVPADACLQIRRNRMALEVISNVDTSQDATVAWTIIKLRDERLPIFSQSFGTTTLVGATAMNKEDAAHAMAQSIDMALQNFSYTEAMAQIRALRAKREIPAQ</sequence>
<name>A0A246WR70_9BURK</name>